<dbReference type="InterPro" id="IPR010627">
    <property type="entry name" value="Prepilin_pept_A24_N"/>
</dbReference>
<gene>
    <name evidence="3" type="ORF">FC89_GL001955</name>
</gene>
<accession>A0A0R1VU10</accession>
<keyword evidence="1" id="KW-0472">Membrane</keyword>
<evidence type="ECO:0000259" key="2">
    <source>
        <dbReference type="Pfam" id="PF06750"/>
    </source>
</evidence>
<organism evidence="3 4">
    <name type="scientific">Liquorilactobacillus ghanensis DSM 18630</name>
    <dbReference type="NCBI Taxonomy" id="1423750"/>
    <lineage>
        <taxon>Bacteria</taxon>
        <taxon>Bacillati</taxon>
        <taxon>Bacillota</taxon>
        <taxon>Bacilli</taxon>
        <taxon>Lactobacillales</taxon>
        <taxon>Lactobacillaceae</taxon>
        <taxon>Liquorilactobacillus</taxon>
    </lineage>
</organism>
<dbReference type="PANTHER" id="PTHR30487:SF0">
    <property type="entry name" value="PREPILIN LEADER PEPTIDASE_N-METHYLTRANSFERASE-RELATED"/>
    <property type="match status" value="1"/>
</dbReference>
<evidence type="ECO:0000313" key="3">
    <source>
        <dbReference type="EMBL" id="KRM04924.1"/>
    </source>
</evidence>
<feature type="transmembrane region" description="Helical" evidence="1">
    <location>
        <begin position="123"/>
        <end position="139"/>
    </location>
</feature>
<dbReference type="PANTHER" id="PTHR30487">
    <property type="entry name" value="TYPE 4 PREPILIN-LIKE PROTEINS LEADER PEPTIDE-PROCESSING ENZYME"/>
    <property type="match status" value="1"/>
</dbReference>
<keyword evidence="4" id="KW-1185">Reference proteome</keyword>
<dbReference type="Proteomes" id="UP000051451">
    <property type="component" value="Unassembled WGS sequence"/>
</dbReference>
<dbReference type="AlphaFoldDB" id="A0A0R1VU10"/>
<proteinExistence type="predicted"/>
<evidence type="ECO:0000313" key="4">
    <source>
        <dbReference type="Proteomes" id="UP000051451"/>
    </source>
</evidence>
<dbReference type="GO" id="GO:0006465">
    <property type="term" value="P:signal peptide processing"/>
    <property type="evidence" value="ECO:0007669"/>
    <property type="project" value="TreeGrafter"/>
</dbReference>
<sequence length="226" mass="26075">MEAFFLFILGSCWGSFLCCTRWRWQHQIALSVKRSFCENCHSNLNFWELIPIWSFLFQRGRCRHCHQSISWLSTLWEVSFGCLFCLLTLNHPNYSYLISLFVICWCSWLTIEDLQNFAVSRNLLFGGALLLLFFLKFTGHLHTDFFISAILLLLLINCFVIIHWLGSADLILLVCSYFLLGFWKLLLLLLIASAGGAIACFLFKTSKLPFIPFITGGIILLCMLSS</sequence>
<comment type="caution">
    <text evidence="3">The sequence shown here is derived from an EMBL/GenBank/DDBJ whole genome shotgun (WGS) entry which is preliminary data.</text>
</comment>
<dbReference type="InterPro" id="IPR050882">
    <property type="entry name" value="Prepilin_peptidase/N-MTase"/>
</dbReference>
<feature type="transmembrane region" description="Helical" evidence="1">
    <location>
        <begin position="145"/>
        <end position="165"/>
    </location>
</feature>
<feature type="domain" description="Prepilin peptidase A24 N-terminal" evidence="2">
    <location>
        <begin position="8"/>
        <end position="89"/>
    </location>
</feature>
<reference evidence="3 4" key="1">
    <citation type="journal article" date="2015" name="Genome Announc.">
        <title>Expanding the biotechnology potential of lactobacilli through comparative genomics of 213 strains and associated genera.</title>
        <authorList>
            <person name="Sun Z."/>
            <person name="Harris H.M."/>
            <person name="McCann A."/>
            <person name="Guo C."/>
            <person name="Argimon S."/>
            <person name="Zhang W."/>
            <person name="Yang X."/>
            <person name="Jeffery I.B."/>
            <person name="Cooney J.C."/>
            <person name="Kagawa T.F."/>
            <person name="Liu W."/>
            <person name="Song Y."/>
            <person name="Salvetti E."/>
            <person name="Wrobel A."/>
            <person name="Rasinkangas P."/>
            <person name="Parkhill J."/>
            <person name="Rea M.C."/>
            <person name="O'Sullivan O."/>
            <person name="Ritari J."/>
            <person name="Douillard F.P."/>
            <person name="Paul Ross R."/>
            <person name="Yang R."/>
            <person name="Briner A.E."/>
            <person name="Felis G.E."/>
            <person name="de Vos W.M."/>
            <person name="Barrangou R."/>
            <person name="Klaenhammer T.R."/>
            <person name="Caufield P.W."/>
            <person name="Cui Y."/>
            <person name="Zhang H."/>
            <person name="O'Toole P.W."/>
        </authorList>
    </citation>
    <scope>NUCLEOTIDE SEQUENCE [LARGE SCALE GENOMIC DNA]</scope>
    <source>
        <strain evidence="3 4">DSM 18630</strain>
    </source>
</reference>
<protein>
    <recommendedName>
        <fullName evidence="2">Prepilin peptidase A24 N-terminal domain-containing protein</fullName>
    </recommendedName>
</protein>
<dbReference type="GO" id="GO:0005886">
    <property type="term" value="C:plasma membrane"/>
    <property type="evidence" value="ECO:0007669"/>
    <property type="project" value="TreeGrafter"/>
</dbReference>
<keyword evidence="1" id="KW-0812">Transmembrane</keyword>
<dbReference type="OrthoDB" id="9789291at2"/>
<feature type="transmembrane region" description="Helical" evidence="1">
    <location>
        <begin position="208"/>
        <end position="225"/>
    </location>
</feature>
<name>A0A0R1VU10_9LACO</name>
<dbReference type="GO" id="GO:0004190">
    <property type="term" value="F:aspartic-type endopeptidase activity"/>
    <property type="evidence" value="ECO:0007669"/>
    <property type="project" value="TreeGrafter"/>
</dbReference>
<dbReference type="EMBL" id="AZGB01000025">
    <property type="protein sequence ID" value="KRM04924.1"/>
    <property type="molecule type" value="Genomic_DNA"/>
</dbReference>
<evidence type="ECO:0000256" key="1">
    <source>
        <dbReference type="SAM" id="Phobius"/>
    </source>
</evidence>
<feature type="transmembrane region" description="Helical" evidence="1">
    <location>
        <begin position="177"/>
        <end position="202"/>
    </location>
</feature>
<keyword evidence="1" id="KW-1133">Transmembrane helix</keyword>
<feature type="transmembrane region" description="Helical" evidence="1">
    <location>
        <begin position="69"/>
        <end position="89"/>
    </location>
</feature>
<feature type="transmembrane region" description="Helical" evidence="1">
    <location>
        <begin position="95"/>
        <end position="111"/>
    </location>
</feature>
<dbReference type="Pfam" id="PF06750">
    <property type="entry name" value="A24_N_bact"/>
    <property type="match status" value="1"/>
</dbReference>
<dbReference type="PATRIC" id="fig|1423750.3.peg.1997"/>
<feature type="transmembrane region" description="Helical" evidence="1">
    <location>
        <begin position="6"/>
        <end position="24"/>
    </location>
</feature>
<dbReference type="STRING" id="1423750.FC89_GL001955"/>